<accession>A0A2M7W3L8</accession>
<dbReference type="AlphaFoldDB" id="A0A2M7W3L8"/>
<comment type="caution">
    <text evidence="1">The sequence shown here is derived from an EMBL/GenBank/DDBJ whole genome shotgun (WGS) entry which is preliminary data.</text>
</comment>
<dbReference type="InterPro" id="IPR016064">
    <property type="entry name" value="NAD/diacylglycerol_kinase_sf"/>
</dbReference>
<gene>
    <name evidence="1" type="ORF">COX60_02885</name>
</gene>
<dbReference type="SUPFAM" id="SSF111331">
    <property type="entry name" value="NAD kinase/diacylglycerol kinase-like"/>
    <property type="match status" value="1"/>
</dbReference>
<dbReference type="Proteomes" id="UP000230137">
    <property type="component" value="Unassembled WGS sequence"/>
</dbReference>
<evidence type="ECO:0000313" key="2">
    <source>
        <dbReference type="Proteomes" id="UP000230137"/>
    </source>
</evidence>
<evidence type="ECO:0008006" key="3">
    <source>
        <dbReference type="Google" id="ProtNLM"/>
    </source>
</evidence>
<dbReference type="Gene3D" id="3.40.50.10330">
    <property type="entry name" value="Probable inorganic polyphosphate/atp-NAD kinase, domain 1"/>
    <property type="match status" value="1"/>
</dbReference>
<dbReference type="EMBL" id="PFQF01000039">
    <property type="protein sequence ID" value="PJA20098.1"/>
    <property type="molecule type" value="Genomic_DNA"/>
</dbReference>
<protein>
    <recommendedName>
        <fullName evidence="3">DAGKc domain-containing protein</fullName>
    </recommendedName>
</protein>
<organism evidence="1 2">
    <name type="scientific">Candidatus Berkelbacteria bacterium CG_4_10_14_0_2_um_filter_35_9_33_12</name>
    <dbReference type="NCBI Taxonomy" id="1974499"/>
    <lineage>
        <taxon>Bacteria</taxon>
        <taxon>Candidatus Berkelbacteria</taxon>
    </lineage>
</organism>
<name>A0A2M7W3L8_9BACT</name>
<proteinExistence type="predicted"/>
<reference evidence="2" key="1">
    <citation type="submission" date="2017-09" db="EMBL/GenBank/DDBJ databases">
        <title>Depth-based differentiation of microbial function through sediment-hosted aquifers and enrichment of novel symbionts in the deep terrestrial subsurface.</title>
        <authorList>
            <person name="Probst A.J."/>
            <person name="Ladd B."/>
            <person name="Jarett J.K."/>
            <person name="Geller-Mcgrath D.E."/>
            <person name="Sieber C.M.K."/>
            <person name="Emerson J.B."/>
            <person name="Anantharaman K."/>
            <person name="Thomas B.C."/>
            <person name="Malmstrom R."/>
            <person name="Stieglmeier M."/>
            <person name="Klingl A."/>
            <person name="Woyke T."/>
            <person name="Ryan C.M."/>
            <person name="Banfield J.F."/>
        </authorList>
    </citation>
    <scope>NUCLEOTIDE SEQUENCE [LARGE SCALE GENOMIC DNA]</scope>
</reference>
<dbReference type="InterPro" id="IPR017438">
    <property type="entry name" value="ATP-NAD_kinase_N"/>
</dbReference>
<sequence length="258" mass="29848">MYYYIFEPAKIVRESKWQKTIKEKLSEYQISGEYTIPSPARTIEEIIMIGLSKQYSTFVICGSDNFINKVISILINIYYKEPSYQIVIGLIPSNKDSLIAENLNFKNLDEICLALQQRFFTKFSIGHLEPNKFFFSPLLINQKENEKYIISTSNYQIFTYCYQIIIDSEMNLSIISKDKSSLLNKLSGFFVDHKQIATSISKFSHKKYVIRSEDGSKPVYRGSEVIAKTPISVTRIRNLLNIIVKRGNIKIVKNEKGD</sequence>
<evidence type="ECO:0000313" key="1">
    <source>
        <dbReference type="EMBL" id="PJA20098.1"/>
    </source>
</evidence>